<dbReference type="Gene3D" id="3.90.1300.10">
    <property type="entry name" value="Amidase signature (AS) domain"/>
    <property type="match status" value="1"/>
</dbReference>
<sequence length="441" mass="49053">MKNPGNLKQAIIELKNDQNNAVAHLFENAKLNSQGELSNCVFTIKDNYADTDVYAKASSLILNNFKPQYKATIVKLLEEQGATCVARTHLDEFGLGGSGEYSAFGLIRNPINPEYLVGGSSSGAAATFSQNISFAIGSDTGDSVRKPASNIGKVGFKPSYGAISRYGLFAFASSLDTVAYFTHNVADSIKLSSCLYKQDLEHDLTSVDLAFDYKNIIERKPKKVIYFKTDNFINNEVKQRYDQLINKLKNEGIDVVEVVPDPKIITAIDVVYKIISFSEASSNLANLVGTNFGTRIEKENWVDTYIATRSSGLGKMVQSRLILGSLFLEQENQIKYFVKAKKMRRYIVNYFKEIHRQCDLLIFPASNDCAPKFNEVTTKSIWDFILTGANLSGNPSMTIKLGNKSNSNMPFNLALETDLYQDQSLFSYALYIEKIIGGLNE</sequence>
<keyword evidence="2" id="KW-0808">Transferase</keyword>
<proteinExistence type="predicted"/>
<dbReference type="InterPro" id="IPR023631">
    <property type="entry name" value="Amidase_dom"/>
</dbReference>
<dbReference type="Pfam" id="PF01425">
    <property type="entry name" value="Amidase"/>
    <property type="match status" value="1"/>
</dbReference>
<dbReference type="AlphaFoldDB" id="A0A2Z4NCS6"/>
<dbReference type="InterPro" id="IPR000120">
    <property type="entry name" value="Amidase"/>
</dbReference>
<reference evidence="3" key="1">
    <citation type="submission" date="2018-06" db="EMBL/GenBank/DDBJ databases">
        <title>Complete genome sequences of Mycoplasma anatis, M. anseris and M. cloacale type strains.</title>
        <authorList>
            <person name="Grozner D."/>
            <person name="Forro B."/>
            <person name="Sulyok K.M."/>
            <person name="Marton S."/>
            <person name="Kreizinger Z."/>
            <person name="Banyai K."/>
            <person name="Gyuranecz M."/>
        </authorList>
    </citation>
    <scope>NUCLEOTIDE SEQUENCE [LARGE SCALE GENOMIC DNA]</scope>
    <source>
        <strain evidence="3">ATCC 49234</strain>
    </source>
</reference>
<dbReference type="Proteomes" id="UP000250218">
    <property type="component" value="Chromosome"/>
</dbReference>
<organism evidence="2 3">
    <name type="scientific">[Mycoplasma] anseris</name>
    <dbReference type="NCBI Taxonomy" id="92400"/>
    <lineage>
        <taxon>Bacteria</taxon>
        <taxon>Bacillati</taxon>
        <taxon>Mycoplasmatota</taxon>
        <taxon>Mycoplasmoidales</taxon>
        <taxon>Metamycoplasmataceae</taxon>
        <taxon>Metamycoplasma</taxon>
    </lineage>
</organism>
<dbReference type="PANTHER" id="PTHR11895:SF151">
    <property type="entry name" value="GLUTAMYL-TRNA(GLN) AMIDOTRANSFERASE SUBUNIT A"/>
    <property type="match status" value="1"/>
</dbReference>
<dbReference type="KEGG" id="mane:DP065_01215"/>
<accession>A0A2Z4NCS6</accession>
<protein>
    <submittedName>
        <fullName evidence="2">Asp-tRNA(Asn)/Glu-tRNA(Gln) amidotransferase subunit GatA</fullName>
    </submittedName>
</protein>
<feature type="domain" description="Amidase" evidence="1">
    <location>
        <begin position="26"/>
        <end position="425"/>
    </location>
</feature>
<name>A0A2Z4NCS6_9BACT</name>
<gene>
    <name evidence="2" type="ORF">DP065_01215</name>
</gene>
<dbReference type="GO" id="GO:0016740">
    <property type="term" value="F:transferase activity"/>
    <property type="evidence" value="ECO:0007669"/>
    <property type="project" value="UniProtKB-KW"/>
</dbReference>
<dbReference type="RefSeq" id="WP_033178898.1">
    <property type="nucleotide sequence ID" value="NZ_CP030140.1"/>
</dbReference>
<dbReference type="InterPro" id="IPR036928">
    <property type="entry name" value="AS_sf"/>
</dbReference>
<dbReference type="PANTHER" id="PTHR11895">
    <property type="entry name" value="TRANSAMIDASE"/>
    <property type="match status" value="1"/>
</dbReference>
<evidence type="ECO:0000313" key="2">
    <source>
        <dbReference type="EMBL" id="AWX69373.1"/>
    </source>
</evidence>
<dbReference type="NCBIfam" id="NF005517">
    <property type="entry name" value="PRK07139.1"/>
    <property type="match status" value="1"/>
</dbReference>
<evidence type="ECO:0000313" key="3">
    <source>
        <dbReference type="Proteomes" id="UP000250218"/>
    </source>
</evidence>
<evidence type="ECO:0000259" key="1">
    <source>
        <dbReference type="Pfam" id="PF01425"/>
    </source>
</evidence>
<dbReference type="SUPFAM" id="SSF75304">
    <property type="entry name" value="Amidase signature (AS) enzymes"/>
    <property type="match status" value="1"/>
</dbReference>
<keyword evidence="3" id="KW-1185">Reference proteome</keyword>
<dbReference type="EMBL" id="CP030140">
    <property type="protein sequence ID" value="AWX69373.1"/>
    <property type="molecule type" value="Genomic_DNA"/>
</dbReference>